<evidence type="ECO:0000256" key="4">
    <source>
        <dbReference type="ARBA" id="ARBA00022777"/>
    </source>
</evidence>
<evidence type="ECO:0000256" key="5">
    <source>
        <dbReference type="ARBA" id="ARBA00022840"/>
    </source>
</evidence>
<dbReference type="SUPFAM" id="SSF142764">
    <property type="entry name" value="YgbK-like"/>
    <property type="match status" value="1"/>
</dbReference>
<keyword evidence="4 9" id="KW-0418">Kinase</keyword>
<evidence type="ECO:0000313" key="9">
    <source>
        <dbReference type="EMBL" id="KAA5612632.1"/>
    </source>
</evidence>
<organism evidence="9 10">
    <name type="scientific">Rhodovastum atsumiense</name>
    <dbReference type="NCBI Taxonomy" id="504468"/>
    <lineage>
        <taxon>Bacteria</taxon>
        <taxon>Pseudomonadati</taxon>
        <taxon>Pseudomonadota</taxon>
        <taxon>Alphaproteobacteria</taxon>
        <taxon>Acetobacterales</taxon>
        <taxon>Acetobacteraceae</taxon>
        <taxon>Rhodovastum</taxon>
    </lineage>
</organism>
<dbReference type="InterPro" id="IPR037051">
    <property type="entry name" value="4-carb_acid_sugar_kinase_N_sf"/>
</dbReference>
<proteinExistence type="inferred from homology"/>
<dbReference type="Gene3D" id="3.40.50.10840">
    <property type="entry name" value="Putative sugar-binding, N-terminal domain"/>
    <property type="match status" value="1"/>
</dbReference>
<dbReference type="OrthoDB" id="7686359at2"/>
<reference evidence="9 10" key="1">
    <citation type="submission" date="2019-09" db="EMBL/GenBank/DDBJ databases">
        <title>Genome sequence of Rhodovastum atsumiense, a diverse member of the Acetobacteraceae family of non-sulfur purple photosynthetic bacteria.</title>
        <authorList>
            <person name="Meyer T."/>
            <person name="Kyndt J."/>
        </authorList>
    </citation>
    <scope>NUCLEOTIDE SEQUENCE [LARGE SCALE GENOMIC DNA]</scope>
    <source>
        <strain evidence="9 10">DSM 21279</strain>
    </source>
</reference>
<evidence type="ECO:0000313" key="10">
    <source>
        <dbReference type="Proteomes" id="UP000325255"/>
    </source>
</evidence>
<keyword evidence="3" id="KW-0547">Nucleotide-binding</keyword>
<evidence type="ECO:0000256" key="1">
    <source>
        <dbReference type="ARBA" id="ARBA00005715"/>
    </source>
</evidence>
<dbReference type="AlphaFoldDB" id="A0A5M6IWG1"/>
<dbReference type="InterPro" id="IPR031475">
    <property type="entry name" value="NBD_C"/>
</dbReference>
<keyword evidence="2" id="KW-0808">Transferase</keyword>
<evidence type="ECO:0000256" key="6">
    <source>
        <dbReference type="ARBA" id="ARBA00023277"/>
    </source>
</evidence>
<gene>
    <name evidence="9" type="ORF">F1189_09275</name>
</gene>
<comment type="similarity">
    <text evidence="1">Belongs to the four-carbon acid sugar kinase family.</text>
</comment>
<name>A0A5M6IWG1_9PROT</name>
<dbReference type="Pfam" id="PF07005">
    <property type="entry name" value="SBD_N"/>
    <property type="match status" value="1"/>
</dbReference>
<feature type="domain" description="Four-carbon acid sugar kinase N-terminal" evidence="7">
    <location>
        <begin position="14"/>
        <end position="253"/>
    </location>
</feature>
<dbReference type="RefSeq" id="WP_150040447.1">
    <property type="nucleotide sequence ID" value="NZ_OW485601.1"/>
</dbReference>
<sequence length="464" mass="48834">MPPISRPDERPLLTFYGDDFTGSTDALEAVASAGLPAMLFLRTPTPADLARYPGLAAVGVAGTSRSRSPAWMDTELPATFRALQALGAPFCHYKTCSTFDSAPHVGNIGRAAEIGQDVFGGAVMVVVGVPRHQRFVVFSTLFAAGSFSGSEDIFRIDRHPTMRRHPVTPMDEADLRLHLARQTTRRIVGFDFRRMLREDADAALAAEIDAGADMVILDGFDAATMQACGRLLASRGAAQPVFLVGSSGVEYALAPTLVGMTGQPPRLPPDSCGPAERLVIACGSCSPVTERQIAWAEANGFALIAADTAAMVARREDASWPARLATQVTEALRDHAGVVLHTARGGDDPRLAPTREALQRSGLAPSDSASILGGLLGQTLREVIAATGLRRVMLAGGDSSSHTAQAMGIEALEMLAPLLPGAPLCRIRARDPALDGVEIVMKGGQVGGPDCFGTVLNGHAGRQR</sequence>
<dbReference type="InterPro" id="IPR010737">
    <property type="entry name" value="4-carb_acid_sugar_kinase_N"/>
</dbReference>
<dbReference type="Pfam" id="PF17042">
    <property type="entry name" value="NBD_C"/>
    <property type="match status" value="1"/>
</dbReference>
<dbReference type="Proteomes" id="UP000325255">
    <property type="component" value="Unassembled WGS sequence"/>
</dbReference>
<evidence type="ECO:0000256" key="2">
    <source>
        <dbReference type="ARBA" id="ARBA00022679"/>
    </source>
</evidence>
<protein>
    <submittedName>
        <fullName evidence="9">Four-carbon acid sugar kinase family protein</fullName>
    </submittedName>
</protein>
<dbReference type="Gene3D" id="3.40.980.20">
    <property type="entry name" value="Four-carbon acid sugar kinase, nucleotide binding domain"/>
    <property type="match status" value="1"/>
</dbReference>
<accession>A0A5M6IWG1</accession>
<keyword evidence="10" id="KW-1185">Reference proteome</keyword>
<dbReference type="InterPro" id="IPR042213">
    <property type="entry name" value="NBD_C_sf"/>
</dbReference>
<evidence type="ECO:0000259" key="8">
    <source>
        <dbReference type="Pfam" id="PF17042"/>
    </source>
</evidence>
<keyword evidence="5" id="KW-0067">ATP-binding</keyword>
<dbReference type="GO" id="GO:0005524">
    <property type="term" value="F:ATP binding"/>
    <property type="evidence" value="ECO:0007669"/>
    <property type="project" value="UniProtKB-KW"/>
</dbReference>
<evidence type="ECO:0000256" key="3">
    <source>
        <dbReference type="ARBA" id="ARBA00022741"/>
    </source>
</evidence>
<dbReference type="EMBL" id="VWPK01000011">
    <property type="protein sequence ID" value="KAA5612632.1"/>
    <property type="molecule type" value="Genomic_DNA"/>
</dbReference>
<keyword evidence="6" id="KW-0119">Carbohydrate metabolism</keyword>
<dbReference type="GO" id="GO:0016301">
    <property type="term" value="F:kinase activity"/>
    <property type="evidence" value="ECO:0007669"/>
    <property type="project" value="UniProtKB-KW"/>
</dbReference>
<evidence type="ECO:0000259" key="7">
    <source>
        <dbReference type="Pfam" id="PF07005"/>
    </source>
</evidence>
<feature type="domain" description="Four-carbon acid sugar kinase nucleotide binding" evidence="8">
    <location>
        <begin position="280"/>
        <end position="452"/>
    </location>
</feature>
<comment type="caution">
    <text evidence="9">The sequence shown here is derived from an EMBL/GenBank/DDBJ whole genome shotgun (WGS) entry which is preliminary data.</text>
</comment>